<gene>
    <name evidence="2" type="ORF">ANANG_G00248990</name>
</gene>
<accession>A0A9D3LW48</accession>
<keyword evidence="3" id="KW-1185">Reference proteome</keyword>
<dbReference type="EMBL" id="JAFIRN010000014">
    <property type="protein sequence ID" value="KAG5835908.1"/>
    <property type="molecule type" value="Genomic_DNA"/>
</dbReference>
<evidence type="ECO:0000256" key="1">
    <source>
        <dbReference type="SAM" id="MobiDB-lite"/>
    </source>
</evidence>
<proteinExistence type="predicted"/>
<organism evidence="2 3">
    <name type="scientific">Anguilla anguilla</name>
    <name type="common">European freshwater eel</name>
    <name type="synonym">Muraena anguilla</name>
    <dbReference type="NCBI Taxonomy" id="7936"/>
    <lineage>
        <taxon>Eukaryota</taxon>
        <taxon>Metazoa</taxon>
        <taxon>Chordata</taxon>
        <taxon>Craniata</taxon>
        <taxon>Vertebrata</taxon>
        <taxon>Euteleostomi</taxon>
        <taxon>Actinopterygii</taxon>
        <taxon>Neopterygii</taxon>
        <taxon>Teleostei</taxon>
        <taxon>Anguilliformes</taxon>
        <taxon>Anguillidae</taxon>
        <taxon>Anguilla</taxon>
    </lineage>
</organism>
<evidence type="ECO:0000313" key="3">
    <source>
        <dbReference type="Proteomes" id="UP001044222"/>
    </source>
</evidence>
<dbReference type="AlphaFoldDB" id="A0A9D3LW48"/>
<name>A0A9D3LW48_ANGAN</name>
<dbReference type="PRINTS" id="PR01217">
    <property type="entry name" value="PRICHEXTENSN"/>
</dbReference>
<evidence type="ECO:0000313" key="2">
    <source>
        <dbReference type="EMBL" id="KAG5835908.1"/>
    </source>
</evidence>
<comment type="caution">
    <text evidence="2">The sequence shown here is derived from an EMBL/GenBank/DDBJ whole genome shotgun (WGS) entry which is preliminary data.</text>
</comment>
<feature type="region of interest" description="Disordered" evidence="1">
    <location>
        <begin position="306"/>
        <end position="344"/>
    </location>
</feature>
<sequence length="344" mass="37593">MMHAARADASHRSPYSSIPSTALPKPDAEIQCGAKDMTLKISKLGSSPLHVNQNESWVAVFQKLPRCSSRKSRHRRQLPPHFGCVLSKPDGPATFPVRVAGTPLVIGCPFPPRDPTVECTTGLQLRLNGVSPGGLKIKVMGYWYPLMVICRWCGLSVELQGGELSIKAPFKGSCTETKDGVHSISLRSGDTEMVFTCSPPVYPTYPPYPYPTFPPYPYPTYPAWLTAPPTVKPPLPWPIFPPPPTPPKTIFPWPGLPYHVHPSPAPLPTAHTLQPPPSWPYVPSWPVVPQPAPAPAQPWQQPFTYQSWYAQKPDGSNAGQVTQVETSDLLGDGQASIPAKDSYS</sequence>
<dbReference type="Proteomes" id="UP001044222">
    <property type="component" value="Chromosome 14"/>
</dbReference>
<feature type="compositionally biased region" description="Basic and acidic residues" evidence="1">
    <location>
        <begin position="1"/>
        <end position="11"/>
    </location>
</feature>
<protein>
    <submittedName>
        <fullName evidence="2">Uncharacterized protein</fullName>
    </submittedName>
</protein>
<feature type="region of interest" description="Disordered" evidence="1">
    <location>
        <begin position="1"/>
        <end position="26"/>
    </location>
</feature>
<feature type="compositionally biased region" description="Polar residues" evidence="1">
    <location>
        <begin position="317"/>
        <end position="326"/>
    </location>
</feature>
<reference evidence="2" key="1">
    <citation type="submission" date="2021-01" db="EMBL/GenBank/DDBJ databases">
        <title>A chromosome-scale assembly of European eel, Anguilla anguilla.</title>
        <authorList>
            <person name="Henkel C."/>
            <person name="Jong-Raadsen S.A."/>
            <person name="Dufour S."/>
            <person name="Weltzien F.-A."/>
            <person name="Palstra A.P."/>
            <person name="Pelster B."/>
            <person name="Spaink H.P."/>
            <person name="Van Den Thillart G.E."/>
            <person name="Jansen H."/>
            <person name="Zahm M."/>
            <person name="Klopp C."/>
            <person name="Cedric C."/>
            <person name="Louis A."/>
            <person name="Berthelot C."/>
            <person name="Parey E."/>
            <person name="Roest Crollius H."/>
            <person name="Montfort J."/>
            <person name="Robinson-Rechavi M."/>
            <person name="Bucao C."/>
            <person name="Bouchez O."/>
            <person name="Gislard M."/>
            <person name="Lluch J."/>
            <person name="Milhes M."/>
            <person name="Lampietro C."/>
            <person name="Lopez Roques C."/>
            <person name="Donnadieu C."/>
            <person name="Braasch I."/>
            <person name="Desvignes T."/>
            <person name="Postlethwait J."/>
            <person name="Bobe J."/>
            <person name="Guiguen Y."/>
            <person name="Dirks R."/>
        </authorList>
    </citation>
    <scope>NUCLEOTIDE SEQUENCE</scope>
    <source>
        <strain evidence="2">Tag_6206</strain>
        <tissue evidence="2">Liver</tissue>
    </source>
</reference>